<evidence type="ECO:0000313" key="1">
    <source>
        <dbReference type="EMBL" id="KAH3695752.1"/>
    </source>
</evidence>
<sequence length="54" mass="6017">MKATWSKPPKASLSKIRRLCFTRLDVAMQIANIFTLCSCLCVHASGEDHGKHSQ</sequence>
<dbReference type="Proteomes" id="UP000828390">
    <property type="component" value="Unassembled WGS sequence"/>
</dbReference>
<protein>
    <submittedName>
        <fullName evidence="1">Uncharacterized protein</fullName>
    </submittedName>
</protein>
<dbReference type="AlphaFoldDB" id="A0A9D4BI15"/>
<evidence type="ECO:0000313" key="2">
    <source>
        <dbReference type="Proteomes" id="UP000828390"/>
    </source>
</evidence>
<comment type="caution">
    <text evidence="1">The sequence shown here is derived from an EMBL/GenBank/DDBJ whole genome shotgun (WGS) entry which is preliminary data.</text>
</comment>
<gene>
    <name evidence="1" type="ORF">DPMN_083210</name>
</gene>
<reference evidence="1" key="1">
    <citation type="journal article" date="2019" name="bioRxiv">
        <title>The Genome of the Zebra Mussel, Dreissena polymorpha: A Resource for Invasive Species Research.</title>
        <authorList>
            <person name="McCartney M.A."/>
            <person name="Auch B."/>
            <person name="Kono T."/>
            <person name="Mallez S."/>
            <person name="Zhang Y."/>
            <person name="Obille A."/>
            <person name="Becker A."/>
            <person name="Abrahante J.E."/>
            <person name="Garbe J."/>
            <person name="Badalamenti J.P."/>
            <person name="Herman A."/>
            <person name="Mangelson H."/>
            <person name="Liachko I."/>
            <person name="Sullivan S."/>
            <person name="Sone E.D."/>
            <person name="Koren S."/>
            <person name="Silverstein K.A.T."/>
            <person name="Beckman K.B."/>
            <person name="Gohl D.M."/>
        </authorList>
    </citation>
    <scope>NUCLEOTIDE SEQUENCE</scope>
    <source>
        <strain evidence="1">Duluth1</strain>
        <tissue evidence="1">Whole animal</tissue>
    </source>
</reference>
<dbReference type="EMBL" id="JAIWYP010000016">
    <property type="protein sequence ID" value="KAH3695752.1"/>
    <property type="molecule type" value="Genomic_DNA"/>
</dbReference>
<name>A0A9D4BI15_DREPO</name>
<reference evidence="1" key="2">
    <citation type="submission" date="2020-11" db="EMBL/GenBank/DDBJ databases">
        <authorList>
            <person name="McCartney M.A."/>
            <person name="Auch B."/>
            <person name="Kono T."/>
            <person name="Mallez S."/>
            <person name="Becker A."/>
            <person name="Gohl D.M."/>
            <person name="Silverstein K.A.T."/>
            <person name="Koren S."/>
            <person name="Bechman K.B."/>
            <person name="Herman A."/>
            <person name="Abrahante J.E."/>
            <person name="Garbe J."/>
        </authorList>
    </citation>
    <scope>NUCLEOTIDE SEQUENCE</scope>
    <source>
        <strain evidence="1">Duluth1</strain>
        <tissue evidence="1">Whole animal</tissue>
    </source>
</reference>
<proteinExistence type="predicted"/>
<keyword evidence="2" id="KW-1185">Reference proteome</keyword>
<organism evidence="1 2">
    <name type="scientific">Dreissena polymorpha</name>
    <name type="common">Zebra mussel</name>
    <name type="synonym">Mytilus polymorpha</name>
    <dbReference type="NCBI Taxonomy" id="45954"/>
    <lineage>
        <taxon>Eukaryota</taxon>
        <taxon>Metazoa</taxon>
        <taxon>Spiralia</taxon>
        <taxon>Lophotrochozoa</taxon>
        <taxon>Mollusca</taxon>
        <taxon>Bivalvia</taxon>
        <taxon>Autobranchia</taxon>
        <taxon>Heteroconchia</taxon>
        <taxon>Euheterodonta</taxon>
        <taxon>Imparidentia</taxon>
        <taxon>Neoheterodontei</taxon>
        <taxon>Myida</taxon>
        <taxon>Dreissenoidea</taxon>
        <taxon>Dreissenidae</taxon>
        <taxon>Dreissena</taxon>
    </lineage>
</organism>
<accession>A0A9D4BI15</accession>